<evidence type="ECO:0000256" key="1">
    <source>
        <dbReference type="ARBA" id="ARBA00004141"/>
    </source>
</evidence>
<proteinExistence type="predicted"/>
<feature type="transmembrane region" description="Helical" evidence="5">
    <location>
        <begin position="277"/>
        <end position="298"/>
    </location>
</feature>
<accession>A0A381ND01</accession>
<feature type="transmembrane region" description="Helical" evidence="5">
    <location>
        <begin position="234"/>
        <end position="257"/>
    </location>
</feature>
<dbReference type="PIRSF" id="PIRSF006060">
    <property type="entry name" value="AA_transporter"/>
    <property type="match status" value="1"/>
</dbReference>
<dbReference type="Pfam" id="PF13520">
    <property type="entry name" value="AA_permease_2"/>
    <property type="match status" value="1"/>
</dbReference>
<dbReference type="AlphaFoldDB" id="A0A381ND01"/>
<comment type="subcellular location">
    <subcellularLocation>
        <location evidence="1">Membrane</location>
        <topology evidence="1">Multi-pass membrane protein</topology>
    </subcellularLocation>
</comment>
<evidence type="ECO:0000256" key="3">
    <source>
        <dbReference type="ARBA" id="ARBA00022989"/>
    </source>
</evidence>
<dbReference type="Gene3D" id="1.20.1740.10">
    <property type="entry name" value="Amino acid/polyamine transporter I"/>
    <property type="match status" value="1"/>
</dbReference>
<feature type="transmembrane region" description="Helical" evidence="5">
    <location>
        <begin position="47"/>
        <end position="68"/>
    </location>
</feature>
<feature type="transmembrane region" description="Helical" evidence="5">
    <location>
        <begin position="20"/>
        <end position="40"/>
    </location>
</feature>
<name>A0A381ND01_9ZZZZ</name>
<evidence type="ECO:0008006" key="7">
    <source>
        <dbReference type="Google" id="ProtNLM"/>
    </source>
</evidence>
<dbReference type="InterPro" id="IPR002293">
    <property type="entry name" value="AA/rel_permease1"/>
</dbReference>
<keyword evidence="4 5" id="KW-0472">Membrane</keyword>
<keyword evidence="3 5" id="KW-1133">Transmembrane helix</keyword>
<evidence type="ECO:0000256" key="5">
    <source>
        <dbReference type="SAM" id="Phobius"/>
    </source>
</evidence>
<feature type="transmembrane region" description="Helical" evidence="5">
    <location>
        <begin position="195"/>
        <end position="214"/>
    </location>
</feature>
<organism evidence="6">
    <name type="scientific">marine metagenome</name>
    <dbReference type="NCBI Taxonomy" id="408172"/>
    <lineage>
        <taxon>unclassified sequences</taxon>
        <taxon>metagenomes</taxon>
        <taxon>ecological metagenomes</taxon>
    </lineage>
</organism>
<dbReference type="GO" id="GO:0016020">
    <property type="term" value="C:membrane"/>
    <property type="evidence" value="ECO:0007669"/>
    <property type="project" value="UniProtKB-SubCell"/>
</dbReference>
<feature type="transmembrane region" description="Helical" evidence="5">
    <location>
        <begin position="394"/>
        <end position="411"/>
    </location>
</feature>
<dbReference type="EMBL" id="UINC01000272">
    <property type="protein sequence ID" value="SUZ52397.1"/>
    <property type="molecule type" value="Genomic_DNA"/>
</dbReference>
<feature type="transmembrane region" description="Helical" evidence="5">
    <location>
        <begin position="130"/>
        <end position="149"/>
    </location>
</feature>
<feature type="transmembrane region" description="Helical" evidence="5">
    <location>
        <begin position="161"/>
        <end position="183"/>
    </location>
</feature>
<reference evidence="6" key="1">
    <citation type="submission" date="2018-05" db="EMBL/GenBank/DDBJ databases">
        <authorList>
            <person name="Lanie J.A."/>
            <person name="Ng W.-L."/>
            <person name="Kazmierczak K.M."/>
            <person name="Andrzejewski T.M."/>
            <person name="Davidsen T.M."/>
            <person name="Wayne K.J."/>
            <person name="Tettelin H."/>
            <person name="Glass J.I."/>
            <person name="Rusch D."/>
            <person name="Podicherti R."/>
            <person name="Tsui H.-C.T."/>
            <person name="Winkler M.E."/>
        </authorList>
    </citation>
    <scope>NUCLEOTIDE SEQUENCE</scope>
</reference>
<dbReference type="PANTHER" id="PTHR11785:SF512">
    <property type="entry name" value="SOBREMESA, ISOFORM B"/>
    <property type="match status" value="1"/>
</dbReference>
<feature type="transmembrane region" description="Helical" evidence="5">
    <location>
        <begin position="357"/>
        <end position="374"/>
    </location>
</feature>
<dbReference type="GO" id="GO:0015179">
    <property type="term" value="F:L-amino acid transmembrane transporter activity"/>
    <property type="evidence" value="ECO:0007669"/>
    <property type="project" value="TreeGrafter"/>
</dbReference>
<evidence type="ECO:0000256" key="2">
    <source>
        <dbReference type="ARBA" id="ARBA00022692"/>
    </source>
</evidence>
<gene>
    <name evidence="6" type="ORF">METZ01_LOCUS5251</name>
</gene>
<protein>
    <recommendedName>
        <fullName evidence="7">Amino acid permease/ SLC12A domain-containing protein</fullName>
    </recommendedName>
</protein>
<feature type="transmembrane region" description="Helical" evidence="5">
    <location>
        <begin position="334"/>
        <end position="351"/>
    </location>
</feature>
<dbReference type="PANTHER" id="PTHR11785">
    <property type="entry name" value="AMINO ACID TRANSPORTER"/>
    <property type="match status" value="1"/>
</dbReference>
<feature type="transmembrane region" description="Helical" evidence="5">
    <location>
        <begin position="417"/>
        <end position="436"/>
    </location>
</feature>
<evidence type="ECO:0000313" key="6">
    <source>
        <dbReference type="EMBL" id="SUZ52397.1"/>
    </source>
</evidence>
<evidence type="ECO:0000256" key="4">
    <source>
        <dbReference type="ARBA" id="ARBA00023136"/>
    </source>
</evidence>
<dbReference type="InterPro" id="IPR050598">
    <property type="entry name" value="AminoAcid_Transporter"/>
</dbReference>
<sequence>MSANTNTYNLQRVLRIRDGMAVTVGMIIGAGILRTPGLIAGYLGDPWLILGLWFFGGVVVALSTLVLAEMSAALPEAGGKYVYARHAWGDTMGFVTGWSELLVSRGFSGAAKAVAIAEYVRILAGNRGNIQIIALAVCVGFFFLHTRGLKASSQFQNITTVIKVLIVVAIAAAGIAAGDFIGFQPALTEASGPTAGLLGFALAYQSISFAYYGWEDAAKMAEEIKDPGTALPKILVGGALAVMVLYLLINVAFLGVLTPAEMSADPELIAALTISNVFGPAAGTAVTAAALIILLSSLNVNFLGLPRVAYGLAQHRLSPQAFTEVDDRGTPRKALYFISAWIGLLALSGAFEFLIRFMMTVAIAVDTMVLLGYFKLRAQRPDLERPFVMPGHPWLPALTIALYIAILAILIGTQPQMALGAGAMLLAILIGGLVTTRSRVNNSD</sequence>
<keyword evidence="2 5" id="KW-0812">Transmembrane</keyword>